<organism evidence="2 3">
    <name type="scientific">Biomphalaria glabrata</name>
    <name type="common">Bloodfluke planorb</name>
    <name type="synonym">Freshwater snail</name>
    <dbReference type="NCBI Taxonomy" id="6526"/>
    <lineage>
        <taxon>Eukaryota</taxon>
        <taxon>Metazoa</taxon>
        <taxon>Spiralia</taxon>
        <taxon>Lophotrochozoa</taxon>
        <taxon>Mollusca</taxon>
        <taxon>Gastropoda</taxon>
        <taxon>Heterobranchia</taxon>
        <taxon>Euthyneura</taxon>
        <taxon>Panpulmonata</taxon>
        <taxon>Hygrophila</taxon>
        <taxon>Lymnaeoidea</taxon>
        <taxon>Planorbidae</taxon>
        <taxon>Biomphalaria</taxon>
    </lineage>
</organism>
<dbReference type="SUPFAM" id="SSF53098">
    <property type="entry name" value="Ribonuclease H-like"/>
    <property type="match status" value="2"/>
</dbReference>
<dbReference type="KEGG" id="bgt:106075452"/>
<dbReference type="InterPro" id="IPR036397">
    <property type="entry name" value="RNaseH_sf"/>
</dbReference>
<evidence type="ECO:0000313" key="2">
    <source>
        <dbReference type="EnsemblMetazoa" id="BGLB025999-PA"/>
    </source>
</evidence>
<evidence type="ECO:0000313" key="3">
    <source>
        <dbReference type="Proteomes" id="UP000076420"/>
    </source>
</evidence>
<dbReference type="VEuPathDB" id="VectorBase:BGLB025999"/>
<dbReference type="GO" id="GO:0015074">
    <property type="term" value="P:DNA integration"/>
    <property type="evidence" value="ECO:0007669"/>
    <property type="project" value="InterPro"/>
</dbReference>
<dbReference type="PANTHER" id="PTHR37984:SF8">
    <property type="entry name" value="CCHC-TYPE DOMAIN-CONTAINING PROTEIN"/>
    <property type="match status" value="1"/>
</dbReference>
<accession>A0A2C9L1T0</accession>
<dbReference type="PANTHER" id="PTHR37984">
    <property type="entry name" value="PROTEIN CBG26694"/>
    <property type="match status" value="1"/>
</dbReference>
<dbReference type="Proteomes" id="UP000076420">
    <property type="component" value="Unassembled WGS sequence"/>
</dbReference>
<sequence length="128" mass="14922">MDIRGNQYLITVDYYSNFIEVDLLTKMTTLEVIKKLKGHFARFRIPKIFVSDFGTQFTAHEFKIFFGIPKVFVSDFGTQFTAHEFKKFTEKWNIIHVKSDPGHHQANGKAKSDVKIIKNLIKKGKPKR</sequence>
<dbReference type="InterPro" id="IPR050951">
    <property type="entry name" value="Retrovirus_Pol_polyprotein"/>
</dbReference>
<dbReference type="VEuPathDB" id="VectorBase:BGLAX_036072"/>
<dbReference type="PROSITE" id="PS50994">
    <property type="entry name" value="INTEGRASE"/>
    <property type="match status" value="1"/>
</dbReference>
<dbReference type="AlphaFoldDB" id="A0A2C9L1T0"/>
<dbReference type="InterPro" id="IPR001584">
    <property type="entry name" value="Integrase_cat-core"/>
</dbReference>
<feature type="domain" description="Integrase catalytic" evidence="1">
    <location>
        <begin position="1"/>
        <end position="128"/>
    </location>
</feature>
<reference evidence="2" key="1">
    <citation type="submission" date="2020-05" db="UniProtKB">
        <authorList>
            <consortium name="EnsemblMetazoa"/>
        </authorList>
    </citation>
    <scope>IDENTIFICATION</scope>
    <source>
        <strain evidence="2">BB02</strain>
    </source>
</reference>
<dbReference type="STRING" id="6526.A0A2C9L1T0"/>
<dbReference type="Gene3D" id="3.30.420.10">
    <property type="entry name" value="Ribonuclease H-like superfamily/Ribonuclease H"/>
    <property type="match status" value="2"/>
</dbReference>
<gene>
    <name evidence="2" type="primary">106075452</name>
</gene>
<dbReference type="GO" id="GO:0003676">
    <property type="term" value="F:nucleic acid binding"/>
    <property type="evidence" value="ECO:0007669"/>
    <property type="project" value="InterPro"/>
</dbReference>
<proteinExistence type="predicted"/>
<dbReference type="InterPro" id="IPR012337">
    <property type="entry name" value="RNaseH-like_sf"/>
</dbReference>
<evidence type="ECO:0000259" key="1">
    <source>
        <dbReference type="PROSITE" id="PS50994"/>
    </source>
</evidence>
<name>A0A2C9L1T0_BIOGL</name>
<protein>
    <recommendedName>
        <fullName evidence="1">Integrase catalytic domain-containing protein</fullName>
    </recommendedName>
</protein>
<dbReference type="EnsemblMetazoa" id="BGLB025999-RA">
    <property type="protein sequence ID" value="BGLB025999-PA"/>
    <property type="gene ID" value="BGLB025999"/>
</dbReference>